<organism evidence="2 3">
    <name type="scientific">Streptomyces leeuwenhoekii</name>
    <dbReference type="NCBI Taxonomy" id="1437453"/>
    <lineage>
        <taxon>Bacteria</taxon>
        <taxon>Bacillati</taxon>
        <taxon>Actinomycetota</taxon>
        <taxon>Actinomycetes</taxon>
        <taxon>Kitasatosporales</taxon>
        <taxon>Streptomycetaceae</taxon>
        <taxon>Streptomyces</taxon>
    </lineage>
</organism>
<dbReference type="AlphaFoldDB" id="A0A0F7VMC6"/>
<dbReference type="KEGG" id="sle:sle1_031"/>
<evidence type="ECO:0000259" key="1">
    <source>
        <dbReference type="PROSITE" id="PS51674"/>
    </source>
</evidence>
<dbReference type="Proteomes" id="UP000035016">
    <property type="component" value="Plasmid pSLE1"/>
</dbReference>
<evidence type="ECO:0000313" key="3">
    <source>
        <dbReference type="Proteomes" id="UP000035016"/>
    </source>
</evidence>
<dbReference type="RefSeq" id="WP_053042661.1">
    <property type="nucleotide sequence ID" value="NZ_LN831788.1"/>
</dbReference>
<proteinExistence type="predicted"/>
<dbReference type="Pfam" id="PF02467">
    <property type="entry name" value="Whib"/>
    <property type="match status" value="1"/>
</dbReference>
<geneLocation type="plasmid" evidence="2 3">
    <name>pSLE1</name>
</geneLocation>
<feature type="domain" description="4Fe-4S Wbl-type" evidence="1">
    <location>
        <begin position="30"/>
        <end position="109"/>
    </location>
</feature>
<reference evidence="3" key="1">
    <citation type="submission" date="2015-02" db="EMBL/GenBank/DDBJ databases">
        <authorList>
            <person name="Gomez-Escribano P.J."/>
        </authorList>
    </citation>
    <scope>NUCLEOTIDE SEQUENCE [LARGE SCALE GENOMIC DNA]</scope>
    <source>
        <strain evidence="3">C34 (DSM 42122 / NRRL B-24963)</strain>
        <plasmid evidence="3">pSLE1</plasmid>
    </source>
</reference>
<evidence type="ECO:0000313" key="2">
    <source>
        <dbReference type="EMBL" id="CQR59198.1"/>
    </source>
</evidence>
<sequence>MDSMALRQAWEEHPYFRYRGCAPDVDEPGRAAGDLSLSLDAWHGEDRDGPEEPREREARQAAAVEVCLSCPVMVQCDAYASSVVVEGGQARLAEPAGIWGGRTALERHRVFIRQRHEVAVPAPVRLMRTRQKLRVLEALARHVDAEAVAAAAGMDVRTANWQRSRLVTQLSLDKRTATRAELLEAAVERGLLDGSLVVADDGSVPAVPPPAAPPRVASSLGVVEGSGAVAPAVLKGRVRRPRRVQVIPGQLVLFGEGLAGVVSFPVSEPLEAAA</sequence>
<dbReference type="InterPro" id="IPR034768">
    <property type="entry name" value="4FE4S_WBL"/>
</dbReference>
<accession>A0A0F7VMC6</accession>
<name>A0A0F7VMC6_STRLW</name>
<protein>
    <submittedName>
        <fullName evidence="2">Sle1_031 protein</fullName>
    </submittedName>
</protein>
<dbReference type="PROSITE" id="PS51674">
    <property type="entry name" value="4FE4S_WBL"/>
    <property type="match status" value="1"/>
</dbReference>
<keyword evidence="2" id="KW-0614">Plasmid</keyword>
<dbReference type="PATRIC" id="fig|1437453.6.peg.7156"/>
<dbReference type="EMBL" id="LN831788">
    <property type="protein sequence ID" value="CQR59198.1"/>
    <property type="molecule type" value="Genomic_DNA"/>
</dbReference>
<gene>
    <name evidence="2" type="ORF">sle1_031</name>
</gene>